<keyword evidence="3" id="KW-1185">Reference proteome</keyword>
<proteinExistence type="predicted"/>
<dbReference type="AlphaFoldDB" id="A0A345UIR3"/>
<evidence type="ECO:0000256" key="1">
    <source>
        <dbReference type="SAM" id="SignalP"/>
    </source>
</evidence>
<dbReference type="KEGG" id="cprv:CYPRO_1100"/>
<evidence type="ECO:0000313" key="3">
    <source>
        <dbReference type="Proteomes" id="UP000254808"/>
    </source>
</evidence>
<organism evidence="2 3">
    <name type="scientific">Cyclonatronum proteinivorum</name>
    <dbReference type="NCBI Taxonomy" id="1457365"/>
    <lineage>
        <taxon>Bacteria</taxon>
        <taxon>Pseudomonadati</taxon>
        <taxon>Balneolota</taxon>
        <taxon>Balneolia</taxon>
        <taxon>Balneolales</taxon>
        <taxon>Cyclonatronaceae</taxon>
        <taxon>Cyclonatronum</taxon>
    </lineage>
</organism>
<dbReference type="PROSITE" id="PS51257">
    <property type="entry name" value="PROKAR_LIPOPROTEIN"/>
    <property type="match status" value="1"/>
</dbReference>
<dbReference type="RefSeq" id="WP_114983637.1">
    <property type="nucleotide sequence ID" value="NZ_CP027806.1"/>
</dbReference>
<sequence length="145" mass="16251">MMNRCVLCLFLLSLFGTGLLFSCDSAEDEAQSLSELMRERTNQMQALQAVFEAGEIPDTASLSFIPFVQGEPSREALRDPGVIGQMEGFDAFYARFMDHPTPQNYQIVVQSCVSCHERLCPGPLRLIRGLALEEIPEPGLQFFDR</sequence>
<name>A0A345UIR3_9BACT</name>
<reference evidence="2 3" key="1">
    <citation type="submission" date="2018-03" db="EMBL/GenBank/DDBJ databases">
        <title>Phenotypic and genomic properties of Cyclonatronum proteinivorum gen. nov., sp. nov., a haloalkaliphilic bacteroidete from soda lakes possessing Na+-translocating rhodopsin.</title>
        <authorList>
            <person name="Toshchakov S.V."/>
            <person name="Korzhenkov A."/>
            <person name="Samarov N.I."/>
            <person name="Kublanov I.V."/>
            <person name="Muntyan M.S."/>
            <person name="Sorokin D.Y."/>
        </authorList>
    </citation>
    <scope>NUCLEOTIDE SEQUENCE [LARGE SCALE GENOMIC DNA]</scope>
    <source>
        <strain evidence="2 3">Omega</strain>
    </source>
</reference>
<keyword evidence="1" id="KW-0732">Signal</keyword>
<evidence type="ECO:0008006" key="4">
    <source>
        <dbReference type="Google" id="ProtNLM"/>
    </source>
</evidence>
<dbReference type="OrthoDB" id="982229at2"/>
<feature type="chain" id="PRO_5016574714" description="Cytochrome C" evidence="1">
    <location>
        <begin position="23"/>
        <end position="145"/>
    </location>
</feature>
<evidence type="ECO:0000313" key="2">
    <source>
        <dbReference type="EMBL" id="AXJ00365.1"/>
    </source>
</evidence>
<protein>
    <recommendedName>
        <fullName evidence="4">Cytochrome C</fullName>
    </recommendedName>
</protein>
<gene>
    <name evidence="2" type="ORF">CYPRO_1100</name>
</gene>
<dbReference type="EMBL" id="CP027806">
    <property type="protein sequence ID" value="AXJ00365.1"/>
    <property type="molecule type" value="Genomic_DNA"/>
</dbReference>
<accession>A0A345UIR3</accession>
<feature type="signal peptide" evidence="1">
    <location>
        <begin position="1"/>
        <end position="22"/>
    </location>
</feature>
<dbReference type="Proteomes" id="UP000254808">
    <property type="component" value="Chromosome"/>
</dbReference>